<accession>A0A4Q7E2Y7</accession>
<gene>
    <name evidence="3" type="ORF">DYY88_20005</name>
</gene>
<feature type="compositionally biased region" description="Basic and acidic residues" evidence="1">
    <location>
        <begin position="30"/>
        <end position="46"/>
    </location>
</feature>
<feature type="chain" id="PRO_5020848323" evidence="2">
    <location>
        <begin position="25"/>
        <end position="186"/>
    </location>
</feature>
<feature type="region of interest" description="Disordered" evidence="1">
    <location>
        <begin position="30"/>
        <end position="74"/>
    </location>
</feature>
<feature type="signal peptide" evidence="2">
    <location>
        <begin position="1"/>
        <end position="24"/>
    </location>
</feature>
<dbReference type="RefSeq" id="WP_052288436.1">
    <property type="nucleotide sequence ID" value="NZ_QVFV01000007.1"/>
</dbReference>
<comment type="caution">
    <text evidence="3">The sequence shown here is derived from an EMBL/GenBank/DDBJ whole genome shotgun (WGS) entry which is preliminary data.</text>
</comment>
<name>A0A4Q7E2Y7_9CYAN</name>
<protein>
    <submittedName>
        <fullName evidence="3">Uncharacterized protein</fullName>
    </submittedName>
</protein>
<dbReference type="OrthoDB" id="6385276at2"/>
<evidence type="ECO:0000313" key="4">
    <source>
        <dbReference type="Proteomes" id="UP000292459"/>
    </source>
</evidence>
<keyword evidence="2" id="KW-0732">Signal</keyword>
<evidence type="ECO:0000313" key="3">
    <source>
        <dbReference type="EMBL" id="RZM75592.1"/>
    </source>
</evidence>
<sequence>MSKFITTFATTALLTLGYAAIAPAELRADMGHDHGRGSADMHHEGSEPTAPPSETPPSGGHGDHGSHSHGMLMIPAGEPIPEITVDIFPDPVAGWNLQVQTANWAFAPEAVNTASNLTEGHGHLYINGEKVTRIYSEWFHLPSLPPGEHVLTVGLNANGHEALMYNGAPIEASVTVIVPEPTPTES</sequence>
<proteinExistence type="predicted"/>
<dbReference type="AlphaFoldDB" id="A0A4Q7E2Y7"/>
<keyword evidence="4" id="KW-1185">Reference proteome</keyword>
<organism evidence="3 4">
    <name type="scientific">Leptolyngbya iicbica LK</name>
    <dbReference type="NCBI Taxonomy" id="2294035"/>
    <lineage>
        <taxon>Bacteria</taxon>
        <taxon>Bacillati</taxon>
        <taxon>Cyanobacteriota</taxon>
        <taxon>Cyanophyceae</taxon>
        <taxon>Leptolyngbyales</taxon>
        <taxon>Leptolyngbyaceae</taxon>
        <taxon>Leptolyngbya group</taxon>
        <taxon>Leptolyngbya</taxon>
        <taxon>Leptolyngbya iicbica</taxon>
    </lineage>
</organism>
<dbReference type="Proteomes" id="UP000292459">
    <property type="component" value="Unassembled WGS sequence"/>
</dbReference>
<evidence type="ECO:0000256" key="1">
    <source>
        <dbReference type="SAM" id="MobiDB-lite"/>
    </source>
</evidence>
<dbReference type="EMBL" id="QVFV01000007">
    <property type="protein sequence ID" value="RZM75592.1"/>
    <property type="molecule type" value="Genomic_DNA"/>
</dbReference>
<evidence type="ECO:0000256" key="2">
    <source>
        <dbReference type="SAM" id="SignalP"/>
    </source>
</evidence>
<reference evidence="3 4" key="1">
    <citation type="submission" date="2018-11" db="EMBL/GenBank/DDBJ databases">
        <title>Whole genome sequencing of an environmental sample.</title>
        <authorList>
            <person name="Sarangi A.N."/>
            <person name="Singh D."/>
            <person name="Tripathy S."/>
        </authorList>
    </citation>
    <scope>NUCLEOTIDE SEQUENCE [LARGE SCALE GENOMIC DNA]</scope>
    <source>
        <strain evidence="3 4">Lakshadweep</strain>
    </source>
</reference>